<keyword evidence="15 21" id="KW-1133">Transmembrane helix</keyword>
<keyword evidence="17 25" id="KW-0675">Receptor</keyword>
<evidence type="ECO:0000256" key="1">
    <source>
        <dbReference type="ARBA" id="ARBA00001936"/>
    </source>
</evidence>
<dbReference type="EC" id="2.7.11.30" evidence="5"/>
<evidence type="ECO:0000313" key="24">
    <source>
        <dbReference type="Proteomes" id="UP000008143"/>
    </source>
</evidence>
<dbReference type="GO" id="GO:0071363">
    <property type="term" value="P:cellular response to growth factor stimulus"/>
    <property type="evidence" value="ECO:0000318"/>
    <property type="project" value="GO_Central"/>
</dbReference>
<comment type="subcellular location">
    <subcellularLocation>
        <location evidence="3">Membrane</location>
        <topology evidence="3">Single-pass type I membrane protein</topology>
    </subcellularLocation>
</comment>
<dbReference type="GO" id="GO:0030509">
    <property type="term" value="P:BMP signaling pathway"/>
    <property type="evidence" value="ECO:0000318"/>
    <property type="project" value="GO_Central"/>
</dbReference>
<keyword evidence="8 21" id="KW-0812">Transmembrane</keyword>
<dbReference type="Pfam" id="PF07714">
    <property type="entry name" value="PK_Tyr_Ser-Thr"/>
    <property type="match status" value="1"/>
</dbReference>
<sequence>MGMSHGELLLGFLLLSSALTLPVVHLEGITCALYENSSSSVSFPVSNFGELQEPGKIYCKESNCCVGLWSLFSGELQPLILGCYPKNAVCRSALCNPVRIQSQYHCFCSSDNCNANITLPQQPISPAQAELEGCAHWNVSCDWMEAAREQPRNASSFSDYTYVYVATIFLILCVLCVIIIVLRKRIHTDLFIRRRGEEQELQTVIKEERNTPPTTQVDGLTILQALKEDSLSVQLSLGNFHGRNVVIKCFPPALREQYKQEYRILSLLTSLHHKNIVCLIKAGSSSFLKEHYLLVLQHYPRGSLRSYLIHCTTNWTTACQMATSLAKGLAFLHADIWKEDVYKPPIAHRDLSSENILVTADSLCVISDFGLSVVLEGQKIMKRNTEDPAISMTGTLRYMSPEMLDGSLNLVLWELALTQADVYSLGLLLWEIFSRCYDLYADQCAPEFQVVFLEELGPNPTLHELQSLIVENKRRPQLPKSWGNNIKLVGALWETLEDCWDPDSEARLTAQCAEERLSNLCNPQC</sequence>
<keyword evidence="16 21" id="KW-0472">Membrane</keyword>
<evidence type="ECO:0000256" key="11">
    <source>
        <dbReference type="ARBA" id="ARBA00022741"/>
    </source>
</evidence>
<evidence type="ECO:0000256" key="4">
    <source>
        <dbReference type="ARBA" id="ARBA00009605"/>
    </source>
</evidence>
<dbReference type="FunFam" id="1.10.510.10:FF:000487">
    <property type="entry name" value="Anti-Muellerian hormone type-2 receptor"/>
    <property type="match status" value="1"/>
</dbReference>
<comment type="catalytic activity">
    <reaction evidence="19">
        <text>L-seryl-[receptor-protein] + ATP = O-phospho-L-seryl-[receptor-protein] + ADP + H(+)</text>
        <dbReference type="Rhea" id="RHEA:18673"/>
        <dbReference type="Rhea" id="RHEA-COMP:11022"/>
        <dbReference type="Rhea" id="RHEA-COMP:11023"/>
        <dbReference type="ChEBI" id="CHEBI:15378"/>
        <dbReference type="ChEBI" id="CHEBI:29999"/>
        <dbReference type="ChEBI" id="CHEBI:30616"/>
        <dbReference type="ChEBI" id="CHEBI:83421"/>
        <dbReference type="ChEBI" id="CHEBI:456216"/>
        <dbReference type="EC" id="2.7.11.30"/>
    </reaction>
</comment>
<evidence type="ECO:0000313" key="25">
    <source>
        <dbReference type="RefSeq" id="XP_031753061.1"/>
    </source>
</evidence>
<dbReference type="Gene3D" id="3.30.200.20">
    <property type="entry name" value="Phosphorylase Kinase, domain 1"/>
    <property type="match status" value="1"/>
</dbReference>
<dbReference type="InterPro" id="IPR000333">
    <property type="entry name" value="TGFB_receptor"/>
</dbReference>
<gene>
    <name evidence="25 26" type="primary">amhr2</name>
</gene>
<name>A0A8J1J8R3_XENTR</name>
<keyword evidence="7" id="KW-0808">Transferase</keyword>
<dbReference type="CTD" id="269"/>
<dbReference type="GO" id="GO:0005886">
    <property type="term" value="C:plasma membrane"/>
    <property type="evidence" value="ECO:0000318"/>
    <property type="project" value="GO_Central"/>
</dbReference>
<feature type="chain" id="PRO_5035185155" description="receptor protein serine/threonine kinase" evidence="22">
    <location>
        <begin position="21"/>
        <end position="525"/>
    </location>
</feature>
<dbReference type="KEGG" id="xtr:100498418"/>
<evidence type="ECO:0000256" key="21">
    <source>
        <dbReference type="SAM" id="Phobius"/>
    </source>
</evidence>
<dbReference type="PANTHER" id="PTHR23255">
    <property type="entry name" value="TRANSFORMING GROWTH FACTOR-BETA RECEPTOR TYPE I AND II"/>
    <property type="match status" value="1"/>
</dbReference>
<keyword evidence="24" id="KW-1185">Reference proteome</keyword>
<comment type="cofactor">
    <cofactor evidence="1">
        <name>Mn(2+)</name>
        <dbReference type="ChEBI" id="CHEBI:29035"/>
    </cofactor>
</comment>
<evidence type="ECO:0000256" key="19">
    <source>
        <dbReference type="ARBA" id="ARBA00047681"/>
    </source>
</evidence>
<dbReference type="PROSITE" id="PS50011">
    <property type="entry name" value="PROTEIN_KINASE_DOM"/>
    <property type="match status" value="1"/>
</dbReference>
<evidence type="ECO:0000256" key="6">
    <source>
        <dbReference type="ARBA" id="ARBA00022527"/>
    </source>
</evidence>
<keyword evidence="6" id="KW-0723">Serine/threonine-protein kinase</keyword>
<dbReference type="GO" id="GO:0005524">
    <property type="term" value="F:ATP binding"/>
    <property type="evidence" value="ECO:0007669"/>
    <property type="project" value="UniProtKB-KW"/>
</dbReference>
<comment type="similarity">
    <text evidence="4">Belongs to the protein kinase superfamily. TKL Ser/Thr protein kinase family. TGFB receptor subfamily.</text>
</comment>
<keyword evidence="11" id="KW-0547">Nucleotide-binding</keyword>
<dbReference type="GO" id="GO:0043235">
    <property type="term" value="C:receptor complex"/>
    <property type="evidence" value="ECO:0000318"/>
    <property type="project" value="GO_Central"/>
</dbReference>
<dbReference type="PANTHER" id="PTHR23255:SF49">
    <property type="entry name" value="ANTI-MUELLERIAN HORMONE TYPE-2 RECEPTOR"/>
    <property type="match status" value="1"/>
</dbReference>
<dbReference type="InterPro" id="IPR000719">
    <property type="entry name" value="Prot_kinase_dom"/>
</dbReference>
<dbReference type="Xenbase" id="XB-GENE-486737">
    <property type="gene designation" value="amhr2"/>
</dbReference>
<evidence type="ECO:0000256" key="22">
    <source>
        <dbReference type="SAM" id="SignalP"/>
    </source>
</evidence>
<dbReference type="OrthoDB" id="547665at2759"/>
<reference evidence="25" key="1">
    <citation type="submission" date="2025-08" db="UniProtKB">
        <authorList>
            <consortium name="RefSeq"/>
        </authorList>
    </citation>
    <scope>IDENTIFICATION</scope>
    <source>
        <strain evidence="25">Nigerian</strain>
        <tissue evidence="25">Liver and blood</tissue>
    </source>
</reference>
<feature type="transmembrane region" description="Helical" evidence="21">
    <location>
        <begin position="162"/>
        <end position="182"/>
    </location>
</feature>
<dbReference type="InterPro" id="IPR011009">
    <property type="entry name" value="Kinase-like_dom_sf"/>
</dbReference>
<evidence type="ECO:0000256" key="10">
    <source>
        <dbReference type="ARBA" id="ARBA00022729"/>
    </source>
</evidence>
<dbReference type="InterPro" id="IPR001245">
    <property type="entry name" value="Ser-Thr/Tyr_kinase_cat_dom"/>
</dbReference>
<dbReference type="Gene3D" id="1.10.510.10">
    <property type="entry name" value="Transferase(Phosphotransferase) domain 1"/>
    <property type="match status" value="1"/>
</dbReference>
<evidence type="ECO:0000256" key="15">
    <source>
        <dbReference type="ARBA" id="ARBA00022989"/>
    </source>
</evidence>
<evidence type="ECO:0000256" key="9">
    <source>
        <dbReference type="ARBA" id="ARBA00022723"/>
    </source>
</evidence>
<dbReference type="GeneID" id="100498418"/>
<evidence type="ECO:0000256" key="13">
    <source>
        <dbReference type="ARBA" id="ARBA00022840"/>
    </source>
</evidence>
<evidence type="ECO:0000256" key="14">
    <source>
        <dbReference type="ARBA" id="ARBA00022842"/>
    </source>
</evidence>
<keyword evidence="13" id="KW-0067">ATP-binding</keyword>
<keyword evidence="18" id="KW-0325">Glycoprotein</keyword>
<evidence type="ECO:0000256" key="20">
    <source>
        <dbReference type="ARBA" id="ARBA00048773"/>
    </source>
</evidence>
<dbReference type="GO" id="GO:0005024">
    <property type="term" value="F:transforming growth factor beta receptor activity"/>
    <property type="evidence" value="ECO:0000318"/>
    <property type="project" value="GO_Central"/>
</dbReference>
<evidence type="ECO:0000256" key="17">
    <source>
        <dbReference type="ARBA" id="ARBA00023170"/>
    </source>
</evidence>
<comment type="cofactor">
    <cofactor evidence="2">
        <name>Mg(2+)</name>
        <dbReference type="ChEBI" id="CHEBI:18420"/>
    </cofactor>
</comment>
<evidence type="ECO:0000256" key="18">
    <source>
        <dbReference type="ARBA" id="ARBA00023180"/>
    </source>
</evidence>
<dbReference type="AGR" id="Xenbase:XB-GENE-486737"/>
<comment type="catalytic activity">
    <reaction evidence="20">
        <text>L-threonyl-[receptor-protein] + ATP = O-phospho-L-threonyl-[receptor-protein] + ADP + H(+)</text>
        <dbReference type="Rhea" id="RHEA:44880"/>
        <dbReference type="Rhea" id="RHEA-COMP:11024"/>
        <dbReference type="Rhea" id="RHEA-COMP:11025"/>
        <dbReference type="ChEBI" id="CHEBI:15378"/>
        <dbReference type="ChEBI" id="CHEBI:30013"/>
        <dbReference type="ChEBI" id="CHEBI:30616"/>
        <dbReference type="ChEBI" id="CHEBI:61977"/>
        <dbReference type="ChEBI" id="CHEBI:456216"/>
        <dbReference type="EC" id="2.7.11.30"/>
    </reaction>
</comment>
<evidence type="ECO:0000256" key="8">
    <source>
        <dbReference type="ARBA" id="ARBA00022692"/>
    </source>
</evidence>
<dbReference type="Gene3D" id="2.10.60.10">
    <property type="entry name" value="CD59"/>
    <property type="match status" value="1"/>
</dbReference>
<evidence type="ECO:0000256" key="7">
    <source>
        <dbReference type="ARBA" id="ARBA00022679"/>
    </source>
</evidence>
<feature type="domain" description="Protein kinase" evidence="23">
    <location>
        <begin position="220"/>
        <end position="520"/>
    </location>
</feature>
<dbReference type="InterPro" id="IPR045860">
    <property type="entry name" value="Snake_toxin-like_sf"/>
</dbReference>
<keyword evidence="12" id="KW-0418">Kinase</keyword>
<accession>A0A8J1J8R3</accession>
<evidence type="ECO:0000256" key="3">
    <source>
        <dbReference type="ARBA" id="ARBA00004479"/>
    </source>
</evidence>
<evidence type="ECO:0000313" key="26">
    <source>
        <dbReference type="Xenbase" id="XB-GENE-486737"/>
    </source>
</evidence>
<dbReference type="AlphaFoldDB" id="A0A8J1J8R3"/>
<evidence type="ECO:0000256" key="2">
    <source>
        <dbReference type="ARBA" id="ARBA00001946"/>
    </source>
</evidence>
<evidence type="ECO:0000256" key="12">
    <source>
        <dbReference type="ARBA" id="ARBA00022777"/>
    </source>
</evidence>
<dbReference type="Proteomes" id="UP000008143">
    <property type="component" value="Chromosome 2"/>
</dbReference>
<protein>
    <recommendedName>
        <fullName evidence="5">receptor protein serine/threonine kinase</fullName>
        <ecNumber evidence="5">2.7.11.30</ecNumber>
    </recommendedName>
</protein>
<evidence type="ECO:0000256" key="16">
    <source>
        <dbReference type="ARBA" id="ARBA00023136"/>
    </source>
</evidence>
<evidence type="ECO:0000256" key="5">
    <source>
        <dbReference type="ARBA" id="ARBA00012401"/>
    </source>
</evidence>
<evidence type="ECO:0000259" key="23">
    <source>
        <dbReference type="PROSITE" id="PS50011"/>
    </source>
</evidence>
<keyword evidence="14" id="KW-0460">Magnesium</keyword>
<dbReference type="SUPFAM" id="SSF56112">
    <property type="entry name" value="Protein kinase-like (PK-like)"/>
    <property type="match status" value="1"/>
</dbReference>
<keyword evidence="9" id="KW-0479">Metal-binding</keyword>
<proteinExistence type="inferred from homology"/>
<dbReference type="OMA" id="RCPDLWP"/>
<organism evidence="24 25">
    <name type="scientific">Xenopus tropicalis</name>
    <name type="common">Western clawed frog</name>
    <name type="synonym">Silurana tropicalis</name>
    <dbReference type="NCBI Taxonomy" id="8364"/>
    <lineage>
        <taxon>Eukaryota</taxon>
        <taxon>Metazoa</taxon>
        <taxon>Chordata</taxon>
        <taxon>Craniata</taxon>
        <taxon>Vertebrata</taxon>
        <taxon>Euteleostomi</taxon>
        <taxon>Amphibia</taxon>
        <taxon>Batrachia</taxon>
        <taxon>Anura</taxon>
        <taxon>Pipoidea</taxon>
        <taxon>Pipidae</taxon>
        <taxon>Xenopodinae</taxon>
        <taxon>Xenopus</taxon>
        <taxon>Silurana</taxon>
    </lineage>
</organism>
<dbReference type="RefSeq" id="XP_031753061.1">
    <property type="nucleotide sequence ID" value="XM_031897201.1"/>
</dbReference>
<keyword evidence="10 22" id="KW-0732">Signal</keyword>
<feature type="signal peptide" evidence="22">
    <location>
        <begin position="1"/>
        <end position="20"/>
    </location>
</feature>